<feature type="compositionally biased region" description="Basic and acidic residues" evidence="1">
    <location>
        <begin position="7"/>
        <end position="21"/>
    </location>
</feature>
<feature type="compositionally biased region" description="Basic and acidic residues" evidence="1">
    <location>
        <begin position="103"/>
        <end position="168"/>
    </location>
</feature>
<feature type="region of interest" description="Disordered" evidence="1">
    <location>
        <begin position="305"/>
        <end position="359"/>
    </location>
</feature>
<reference evidence="2" key="1">
    <citation type="submission" date="2020-05" db="EMBL/GenBank/DDBJ databases">
        <authorList>
            <person name="Chiriac C."/>
            <person name="Salcher M."/>
            <person name="Ghai R."/>
            <person name="Kavagutti S V."/>
        </authorList>
    </citation>
    <scope>NUCLEOTIDE SEQUENCE</scope>
</reference>
<feature type="compositionally biased region" description="Basic and acidic residues" evidence="1">
    <location>
        <begin position="29"/>
        <end position="45"/>
    </location>
</feature>
<feature type="compositionally biased region" description="Acidic residues" evidence="1">
    <location>
        <begin position="324"/>
        <end position="335"/>
    </location>
</feature>
<feature type="region of interest" description="Disordered" evidence="1">
    <location>
        <begin position="1"/>
        <end position="168"/>
    </location>
</feature>
<dbReference type="EMBL" id="CAFBLQ010000026">
    <property type="protein sequence ID" value="CAB4863562.1"/>
    <property type="molecule type" value="Genomic_DNA"/>
</dbReference>
<accession>A0A6J7CXP2</accession>
<sequence length="359" mass="39586">MLTLVDPRQRESVDARAELAEHSGQQRQRRGENEDDRDHDPQCHRAERRRGHEHHGGQRDEHRDAAEEDRLAGGVHRLPDGVGDRFVLAEERAAEAVDDEERVVDPEGEREHEGEIHRPDRDVEQLGADIERPGGGDESGDRQQQRQTGRDERAEGEHEDDERHRPGDELALHHGRAIGRVEVGPHAAGTGERHLHAVALEFVELGLEVVGGTDHRVGVGSRRALDDRGVAVTRDRRSGLGGDHRAHARIGLQRGRGLRHALLECRVGDCGGIRVHHDPERARGEALEVAIDCLARRDGLRAARLPSGSGERRLHLGREHAKADDDDEPDEADDPDVARRPAAQAPDGAELGHQLPAAG</sequence>
<feature type="compositionally biased region" description="Basic and acidic residues" evidence="1">
    <location>
        <begin position="310"/>
        <end position="323"/>
    </location>
</feature>
<feature type="compositionally biased region" description="Basic and acidic residues" evidence="1">
    <location>
        <begin position="54"/>
        <end position="95"/>
    </location>
</feature>
<organism evidence="2">
    <name type="scientific">freshwater metagenome</name>
    <dbReference type="NCBI Taxonomy" id="449393"/>
    <lineage>
        <taxon>unclassified sequences</taxon>
        <taxon>metagenomes</taxon>
        <taxon>ecological metagenomes</taxon>
    </lineage>
</organism>
<gene>
    <name evidence="2" type="ORF">UFOPK3423_00366</name>
</gene>
<name>A0A6J7CXP2_9ZZZZ</name>
<dbReference type="AlphaFoldDB" id="A0A6J7CXP2"/>
<protein>
    <submittedName>
        <fullName evidence="2">Unannotated protein</fullName>
    </submittedName>
</protein>
<evidence type="ECO:0000313" key="2">
    <source>
        <dbReference type="EMBL" id="CAB4863562.1"/>
    </source>
</evidence>
<evidence type="ECO:0000256" key="1">
    <source>
        <dbReference type="SAM" id="MobiDB-lite"/>
    </source>
</evidence>
<proteinExistence type="predicted"/>